<protein>
    <submittedName>
        <fullName evidence="2">Uncharacterized protein</fullName>
    </submittedName>
</protein>
<dbReference type="Proteomes" id="UP000199398">
    <property type="component" value="Unassembled WGS sequence"/>
</dbReference>
<gene>
    <name evidence="1" type="ORF">ATL45_5896</name>
    <name evidence="2" type="ORF">SAMN05421805_11357</name>
</gene>
<evidence type="ECO:0000313" key="1">
    <source>
        <dbReference type="EMBL" id="RKT87477.1"/>
    </source>
</evidence>
<accession>A0A1I5GLM6</accession>
<dbReference type="OrthoDB" id="3695240at2"/>
<proteinExistence type="predicted"/>
<reference evidence="2 3" key="1">
    <citation type="submission" date="2016-10" db="EMBL/GenBank/DDBJ databases">
        <authorList>
            <person name="de Groot N.N."/>
        </authorList>
    </citation>
    <scope>NUCLEOTIDE SEQUENCE [LARGE SCALE GENOMIC DNA]</scope>
    <source>
        <strain evidence="2 3">CPCC 201259</strain>
    </source>
</reference>
<name>A0A1I5GLM6_9PSEU</name>
<reference evidence="1 4" key="2">
    <citation type="submission" date="2018-10" db="EMBL/GenBank/DDBJ databases">
        <title>Sequencing the genomes of 1000 actinobacteria strains.</title>
        <authorList>
            <person name="Klenk H.-P."/>
        </authorList>
    </citation>
    <scope>NUCLEOTIDE SEQUENCE [LARGE SCALE GENOMIC DNA]</scope>
    <source>
        <strain evidence="1 4">DSM 45119</strain>
    </source>
</reference>
<keyword evidence="4" id="KW-1185">Reference proteome</keyword>
<dbReference type="STRING" id="455193.SAMN05421805_11357"/>
<organism evidence="2 3">
    <name type="scientific">Saccharopolyspora antimicrobica</name>
    <dbReference type="NCBI Taxonomy" id="455193"/>
    <lineage>
        <taxon>Bacteria</taxon>
        <taxon>Bacillati</taxon>
        <taxon>Actinomycetota</taxon>
        <taxon>Actinomycetes</taxon>
        <taxon>Pseudonocardiales</taxon>
        <taxon>Pseudonocardiaceae</taxon>
        <taxon>Saccharopolyspora</taxon>
    </lineage>
</organism>
<dbReference type="Proteomes" id="UP000270697">
    <property type="component" value="Unassembled WGS sequence"/>
</dbReference>
<sequence>MNTPLGRPLPGLRRYFAVQCWLWSRYLADLQPWEADAAMRWVRNPVTRRWELRGGVLPPCPNESTQD</sequence>
<dbReference type="EMBL" id="RBXX01000002">
    <property type="protein sequence ID" value="RKT87477.1"/>
    <property type="molecule type" value="Genomic_DNA"/>
</dbReference>
<dbReference type="RefSeq" id="WP_093156682.1">
    <property type="nucleotide sequence ID" value="NZ_FOUP01000013.1"/>
</dbReference>
<dbReference type="AlphaFoldDB" id="A0A1I5GLM6"/>
<evidence type="ECO:0000313" key="4">
    <source>
        <dbReference type="Proteomes" id="UP000270697"/>
    </source>
</evidence>
<evidence type="ECO:0000313" key="2">
    <source>
        <dbReference type="EMBL" id="SFO36853.1"/>
    </source>
</evidence>
<dbReference type="EMBL" id="FOUP01000013">
    <property type="protein sequence ID" value="SFO36853.1"/>
    <property type="molecule type" value="Genomic_DNA"/>
</dbReference>
<evidence type="ECO:0000313" key="3">
    <source>
        <dbReference type="Proteomes" id="UP000199398"/>
    </source>
</evidence>